<comment type="caution">
    <text evidence="5">The sequence shown here is derived from an EMBL/GenBank/DDBJ whole genome shotgun (WGS) entry which is preliminary data.</text>
</comment>
<organism evidence="5 6">
    <name type="scientific">Brevibacillus choshinensis</name>
    <dbReference type="NCBI Taxonomy" id="54911"/>
    <lineage>
        <taxon>Bacteria</taxon>
        <taxon>Bacillati</taxon>
        <taxon>Bacillota</taxon>
        <taxon>Bacilli</taxon>
        <taxon>Bacillales</taxon>
        <taxon>Paenibacillaceae</taxon>
        <taxon>Brevibacillus</taxon>
    </lineage>
</organism>
<reference evidence="5 6" key="1">
    <citation type="submission" date="2015-09" db="EMBL/GenBank/DDBJ databases">
        <title>Genome sequencing project for genomic taxonomy and phylogenomics of Bacillus-like bacteria.</title>
        <authorList>
            <person name="Liu B."/>
            <person name="Wang J."/>
            <person name="Zhu Y."/>
            <person name="Liu G."/>
            <person name="Chen Q."/>
            <person name="Chen Z."/>
            <person name="Lan J."/>
            <person name="Che J."/>
            <person name="Ge C."/>
            <person name="Shi H."/>
            <person name="Pan Z."/>
            <person name="Liu X."/>
        </authorList>
    </citation>
    <scope>NUCLEOTIDE SEQUENCE [LARGE SCALE GENOMIC DNA]</scope>
    <source>
        <strain evidence="5 6">DSM 8552</strain>
    </source>
</reference>
<evidence type="ECO:0000256" key="1">
    <source>
        <dbReference type="ARBA" id="ARBA00011738"/>
    </source>
</evidence>
<name>A0ABR5NDP6_BRECH</name>
<keyword evidence="2" id="KW-0659">Purine metabolism</keyword>
<dbReference type="Gene3D" id="2.60.120.480">
    <property type="entry name" value="Ureidoglycolate hydrolase"/>
    <property type="match status" value="1"/>
</dbReference>
<dbReference type="InterPro" id="IPR007247">
    <property type="entry name" value="Ureidogly_lyase"/>
</dbReference>
<evidence type="ECO:0008006" key="7">
    <source>
        <dbReference type="Google" id="ProtNLM"/>
    </source>
</evidence>
<evidence type="ECO:0000256" key="2">
    <source>
        <dbReference type="ARBA" id="ARBA00022631"/>
    </source>
</evidence>
<evidence type="ECO:0000256" key="3">
    <source>
        <dbReference type="ARBA" id="ARBA00023239"/>
    </source>
</evidence>
<evidence type="ECO:0000256" key="4">
    <source>
        <dbReference type="ARBA" id="ARBA00047684"/>
    </source>
</evidence>
<keyword evidence="6" id="KW-1185">Reference proteome</keyword>
<proteinExistence type="predicted"/>
<sequence length="159" mass="17475">MNVKAVPVSSIDFSKYGTYYHMKENTSNVWHSQGEGWEDSRTNKPLINTPGTLGFTLGSPAPCMVSTMERHLHTQEALFCLSEPIVVALAISSDNEQPHASDIEAVLIQPGEVIVLNEGVWHDACHGINKSSHYYWMATESDEPTEWVGISGGPIALAY</sequence>
<protein>
    <recommendedName>
        <fullName evidence="7">Ureidoglycolate hydrolase</fullName>
    </recommendedName>
</protein>
<gene>
    <name evidence="5" type="ORF">AN963_07980</name>
</gene>
<dbReference type="InterPro" id="IPR011051">
    <property type="entry name" value="RmlC_Cupin_sf"/>
</dbReference>
<accession>A0ABR5NDP6</accession>
<dbReference type="Proteomes" id="UP000051063">
    <property type="component" value="Unassembled WGS sequence"/>
</dbReference>
<evidence type="ECO:0000313" key="5">
    <source>
        <dbReference type="EMBL" id="KQL49651.1"/>
    </source>
</evidence>
<dbReference type="InterPro" id="IPR024060">
    <property type="entry name" value="Ureidoglycolate_lyase_dom_sf"/>
</dbReference>
<evidence type="ECO:0000313" key="6">
    <source>
        <dbReference type="Proteomes" id="UP000051063"/>
    </source>
</evidence>
<dbReference type="Pfam" id="PF04115">
    <property type="entry name" value="Ureidogly_lyase"/>
    <property type="match status" value="1"/>
</dbReference>
<comment type="catalytic activity">
    <reaction evidence="4">
        <text>(S)-ureidoglycolate = urea + glyoxylate</text>
        <dbReference type="Rhea" id="RHEA:11304"/>
        <dbReference type="ChEBI" id="CHEBI:16199"/>
        <dbReference type="ChEBI" id="CHEBI:36655"/>
        <dbReference type="ChEBI" id="CHEBI:57296"/>
        <dbReference type="EC" id="4.3.2.3"/>
    </reaction>
</comment>
<keyword evidence="3" id="KW-0456">Lyase</keyword>
<comment type="subunit">
    <text evidence="1">Homodimer.</text>
</comment>
<dbReference type="RefSeq" id="WP_055743963.1">
    <property type="nucleotide sequence ID" value="NZ_LJJB01000007.1"/>
</dbReference>
<dbReference type="SUPFAM" id="SSF51182">
    <property type="entry name" value="RmlC-like cupins"/>
    <property type="match status" value="1"/>
</dbReference>
<dbReference type="EMBL" id="LJJB01000007">
    <property type="protein sequence ID" value="KQL49651.1"/>
    <property type="molecule type" value="Genomic_DNA"/>
</dbReference>